<accession>A0A915PVG1</accession>
<dbReference type="AlphaFoldDB" id="A0A915PVG1"/>
<protein>
    <submittedName>
        <fullName evidence="3">CX domain-containing protein</fullName>
    </submittedName>
</protein>
<evidence type="ECO:0000313" key="2">
    <source>
        <dbReference type="Proteomes" id="UP000887581"/>
    </source>
</evidence>
<organism evidence="2 3">
    <name type="scientific">Setaria digitata</name>
    <dbReference type="NCBI Taxonomy" id="48799"/>
    <lineage>
        <taxon>Eukaryota</taxon>
        <taxon>Metazoa</taxon>
        <taxon>Ecdysozoa</taxon>
        <taxon>Nematoda</taxon>
        <taxon>Chromadorea</taxon>
        <taxon>Rhabditida</taxon>
        <taxon>Spirurina</taxon>
        <taxon>Spiruromorpha</taxon>
        <taxon>Filarioidea</taxon>
        <taxon>Setariidae</taxon>
        <taxon>Setaria</taxon>
    </lineage>
</organism>
<dbReference type="WBParaSite" id="sdigi.contig468.g8510.t1">
    <property type="protein sequence ID" value="sdigi.contig468.g8510.t1"/>
    <property type="gene ID" value="sdigi.contig468.g8510"/>
</dbReference>
<dbReference type="Proteomes" id="UP000887581">
    <property type="component" value="Unplaced"/>
</dbReference>
<evidence type="ECO:0000313" key="3">
    <source>
        <dbReference type="WBParaSite" id="sdigi.contig468.g8510.t1"/>
    </source>
</evidence>
<proteinExistence type="predicted"/>
<feature type="transmembrane region" description="Helical" evidence="1">
    <location>
        <begin position="120"/>
        <end position="144"/>
    </location>
</feature>
<reference evidence="3" key="1">
    <citation type="submission" date="2022-11" db="UniProtKB">
        <authorList>
            <consortium name="WormBaseParasite"/>
        </authorList>
    </citation>
    <scope>IDENTIFICATION</scope>
</reference>
<keyword evidence="1" id="KW-0472">Membrane</keyword>
<sequence>MASDDTINLFISNSLLSFFRNLRNYLQSIADVKNDSSRIALSNNDIYYDDLKYQLYTYEKVIELPTTGKLCHLKVFNVEELGNIFIKNSEKPVDHIYWICPPSNWCCGAECCRHYYKNPWPILGPELCVLLISAVVFASTLAILRLYRRWQQRQLGQETVSTTISLINSEHV</sequence>
<keyword evidence="2" id="KW-1185">Reference proteome</keyword>
<keyword evidence="1" id="KW-0812">Transmembrane</keyword>
<name>A0A915PVG1_9BILA</name>
<evidence type="ECO:0000256" key="1">
    <source>
        <dbReference type="SAM" id="Phobius"/>
    </source>
</evidence>
<keyword evidence="1" id="KW-1133">Transmembrane helix</keyword>